<accession>A0A517YX66</accession>
<dbReference type="Proteomes" id="UP000317369">
    <property type="component" value="Chromosome"/>
</dbReference>
<proteinExistence type="predicted"/>
<evidence type="ECO:0000313" key="2">
    <source>
        <dbReference type="EMBL" id="QDU34818.1"/>
    </source>
</evidence>
<organism evidence="2 3">
    <name type="scientific">Poriferisphaera corsica</name>
    <dbReference type="NCBI Taxonomy" id="2528020"/>
    <lineage>
        <taxon>Bacteria</taxon>
        <taxon>Pseudomonadati</taxon>
        <taxon>Planctomycetota</taxon>
        <taxon>Phycisphaerae</taxon>
        <taxon>Phycisphaerales</taxon>
        <taxon>Phycisphaeraceae</taxon>
        <taxon>Poriferisphaera</taxon>
    </lineage>
</organism>
<sequence>MRNQWYIVALLALVMVGLDVVLYSVAWRGVDGTWGQGGIHEQPGEARDSMPIMPGEGEDGMFRDVEQIWQNGEGSDREA</sequence>
<name>A0A517YX66_9BACT</name>
<dbReference type="EMBL" id="CP036425">
    <property type="protein sequence ID" value="QDU34818.1"/>
    <property type="molecule type" value="Genomic_DNA"/>
</dbReference>
<dbReference type="RefSeq" id="WP_145079204.1">
    <property type="nucleotide sequence ID" value="NZ_CP036425.1"/>
</dbReference>
<protein>
    <submittedName>
        <fullName evidence="2">Uncharacterized protein</fullName>
    </submittedName>
</protein>
<evidence type="ECO:0000256" key="1">
    <source>
        <dbReference type="SAM" id="Phobius"/>
    </source>
</evidence>
<gene>
    <name evidence="2" type="ORF">KS4_28940</name>
</gene>
<feature type="transmembrane region" description="Helical" evidence="1">
    <location>
        <begin position="6"/>
        <end position="26"/>
    </location>
</feature>
<keyword evidence="1" id="KW-0812">Transmembrane</keyword>
<keyword evidence="1" id="KW-0472">Membrane</keyword>
<dbReference type="AlphaFoldDB" id="A0A517YX66"/>
<dbReference type="KEGG" id="pcor:KS4_28940"/>
<reference evidence="2 3" key="1">
    <citation type="submission" date="2019-02" db="EMBL/GenBank/DDBJ databases">
        <title>Deep-cultivation of Planctomycetes and their phenomic and genomic characterization uncovers novel biology.</title>
        <authorList>
            <person name="Wiegand S."/>
            <person name="Jogler M."/>
            <person name="Boedeker C."/>
            <person name="Pinto D."/>
            <person name="Vollmers J."/>
            <person name="Rivas-Marin E."/>
            <person name="Kohn T."/>
            <person name="Peeters S.H."/>
            <person name="Heuer A."/>
            <person name="Rast P."/>
            <person name="Oberbeckmann S."/>
            <person name="Bunk B."/>
            <person name="Jeske O."/>
            <person name="Meyerdierks A."/>
            <person name="Storesund J.E."/>
            <person name="Kallscheuer N."/>
            <person name="Luecker S."/>
            <person name="Lage O.M."/>
            <person name="Pohl T."/>
            <person name="Merkel B.J."/>
            <person name="Hornburger P."/>
            <person name="Mueller R.-W."/>
            <person name="Bruemmer F."/>
            <person name="Labrenz M."/>
            <person name="Spormann A.M."/>
            <person name="Op den Camp H."/>
            <person name="Overmann J."/>
            <person name="Amann R."/>
            <person name="Jetten M.S.M."/>
            <person name="Mascher T."/>
            <person name="Medema M.H."/>
            <person name="Devos D.P."/>
            <person name="Kaster A.-K."/>
            <person name="Ovreas L."/>
            <person name="Rohde M."/>
            <person name="Galperin M.Y."/>
            <person name="Jogler C."/>
        </authorList>
    </citation>
    <scope>NUCLEOTIDE SEQUENCE [LARGE SCALE GENOMIC DNA]</scope>
    <source>
        <strain evidence="2 3">KS4</strain>
    </source>
</reference>
<keyword evidence="3" id="KW-1185">Reference proteome</keyword>
<keyword evidence="1" id="KW-1133">Transmembrane helix</keyword>
<evidence type="ECO:0000313" key="3">
    <source>
        <dbReference type="Proteomes" id="UP000317369"/>
    </source>
</evidence>